<dbReference type="InParanoid" id="A0A0G4EFZ0"/>
<dbReference type="EMBL" id="CDMY01000217">
    <property type="protein sequence ID" value="CEL94350.1"/>
    <property type="molecule type" value="Genomic_DNA"/>
</dbReference>
<dbReference type="Proteomes" id="UP000041254">
    <property type="component" value="Unassembled WGS sequence"/>
</dbReference>
<evidence type="ECO:0000313" key="2">
    <source>
        <dbReference type="Proteomes" id="UP000041254"/>
    </source>
</evidence>
<organism evidence="1 2">
    <name type="scientific">Vitrella brassicaformis (strain CCMP3155)</name>
    <dbReference type="NCBI Taxonomy" id="1169540"/>
    <lineage>
        <taxon>Eukaryota</taxon>
        <taxon>Sar</taxon>
        <taxon>Alveolata</taxon>
        <taxon>Colpodellida</taxon>
        <taxon>Vitrellaceae</taxon>
        <taxon>Vitrella</taxon>
    </lineage>
</organism>
<dbReference type="VEuPathDB" id="CryptoDB:Vbra_2016"/>
<dbReference type="AlphaFoldDB" id="A0A0G4EFZ0"/>
<accession>A0A0G4EFZ0</accession>
<proteinExistence type="predicted"/>
<name>A0A0G4EFZ0_VITBC</name>
<gene>
    <name evidence="1" type="ORF">Vbra_2016</name>
</gene>
<dbReference type="PhylomeDB" id="A0A0G4EFZ0"/>
<protein>
    <submittedName>
        <fullName evidence="1">Uncharacterized protein</fullName>
    </submittedName>
</protein>
<evidence type="ECO:0000313" key="1">
    <source>
        <dbReference type="EMBL" id="CEL94350.1"/>
    </source>
</evidence>
<sequence length="365" mass="40622">MLPGMQHSQQQQEQQPFTYIFVGRRNFYLLSVGDVLRLRAVCTWLSDLFGAPQLRQRLGHSLGTQAGLRRTANGRPTIQLLTFDDEQLGVAELLAAVCVIELGGWGEICEVIELAGQCGCCQLPVTLTADDLHQYPHKTAYLAEPRMLSHLCMVGRHINFGNSVTFQLFQDGERLRAIRDQDGFEFDGFVGDVYQRHGQDHNPPVSSRITYSEDTGWVRLGGRYSIVNSSVSSFAKGIVICHFRDSHQTSLTTKVIDRFAGNDRLHTLLRQSPHAPVEGCTTTASRCAGTVSCRRLVLTDSSHPFVAWITIKDVYNTFTVSVDVYTTEPDVSDGVGVAFKRRFPVTTRLARVVLGPVVSAMVFDR</sequence>
<reference evidence="1 2" key="1">
    <citation type="submission" date="2014-11" db="EMBL/GenBank/DDBJ databases">
        <authorList>
            <person name="Zhu J."/>
            <person name="Qi W."/>
            <person name="Song R."/>
        </authorList>
    </citation>
    <scope>NUCLEOTIDE SEQUENCE [LARGE SCALE GENOMIC DNA]</scope>
</reference>
<keyword evidence="2" id="KW-1185">Reference proteome</keyword>